<accession>A0A975BNE5</accession>
<dbReference type="EMBL" id="CP061800">
    <property type="protein sequence ID" value="QTA88747.1"/>
    <property type="molecule type" value="Genomic_DNA"/>
</dbReference>
<name>A0A975BNE5_9BACT</name>
<dbReference type="KEGG" id="dmm:dnm_047940"/>
<keyword evidence="1" id="KW-0812">Transmembrane</keyword>
<keyword evidence="3" id="KW-1185">Reference proteome</keyword>
<sequence>MLIHPSYFIENMLILNYWYPSFVSSLFAVRQFGKLFYMPEKLFLTWIRRAKR</sequence>
<evidence type="ECO:0000313" key="3">
    <source>
        <dbReference type="Proteomes" id="UP000663722"/>
    </source>
</evidence>
<dbReference type="AlphaFoldDB" id="A0A975BNE5"/>
<reference evidence="2" key="1">
    <citation type="journal article" date="2021" name="Microb. Physiol.">
        <title>Proteogenomic Insights into the Physiology of Marine, Sulfate-Reducing, Filamentous Desulfonema limicola and Desulfonema magnum.</title>
        <authorList>
            <person name="Schnaars V."/>
            <person name="Wohlbrand L."/>
            <person name="Scheve S."/>
            <person name="Hinrichs C."/>
            <person name="Reinhardt R."/>
            <person name="Rabus R."/>
        </authorList>
    </citation>
    <scope>NUCLEOTIDE SEQUENCE</scope>
    <source>
        <strain evidence="2">4be13</strain>
    </source>
</reference>
<gene>
    <name evidence="2" type="ORF">dnm_047940</name>
</gene>
<proteinExistence type="predicted"/>
<keyword evidence="1" id="KW-0472">Membrane</keyword>
<evidence type="ECO:0000256" key="1">
    <source>
        <dbReference type="SAM" id="Phobius"/>
    </source>
</evidence>
<keyword evidence="1" id="KW-1133">Transmembrane helix</keyword>
<evidence type="ECO:0000313" key="2">
    <source>
        <dbReference type="EMBL" id="QTA88747.1"/>
    </source>
</evidence>
<organism evidence="2 3">
    <name type="scientific">Desulfonema magnum</name>
    <dbReference type="NCBI Taxonomy" id="45655"/>
    <lineage>
        <taxon>Bacteria</taxon>
        <taxon>Pseudomonadati</taxon>
        <taxon>Thermodesulfobacteriota</taxon>
        <taxon>Desulfobacteria</taxon>
        <taxon>Desulfobacterales</taxon>
        <taxon>Desulfococcaceae</taxon>
        <taxon>Desulfonema</taxon>
    </lineage>
</organism>
<dbReference type="Proteomes" id="UP000663722">
    <property type="component" value="Chromosome"/>
</dbReference>
<feature type="transmembrane region" description="Helical" evidence="1">
    <location>
        <begin position="12"/>
        <end position="29"/>
    </location>
</feature>
<protein>
    <submittedName>
        <fullName evidence="2">Uncharacterized protein</fullName>
    </submittedName>
</protein>